<gene>
    <name evidence="6" type="ORF">IAA72_07360</name>
</gene>
<protein>
    <submittedName>
        <fullName evidence="6">Metallophosphoesterase</fullName>
    </submittedName>
</protein>
<comment type="caution">
    <text evidence="6">The sequence shown here is derived from an EMBL/GenBank/DDBJ whole genome shotgun (WGS) entry which is preliminary data.</text>
</comment>
<dbReference type="PANTHER" id="PTHR42988">
    <property type="entry name" value="PHOSPHOHYDROLASE"/>
    <property type="match status" value="1"/>
</dbReference>
<evidence type="ECO:0000259" key="5">
    <source>
        <dbReference type="Pfam" id="PF00149"/>
    </source>
</evidence>
<comment type="similarity">
    <text evidence="4">Belongs to the cyclic nucleotide phosphodiesterase class-III family.</text>
</comment>
<dbReference type="Gene3D" id="3.60.21.10">
    <property type="match status" value="1"/>
</dbReference>
<evidence type="ECO:0000256" key="1">
    <source>
        <dbReference type="ARBA" id="ARBA00022723"/>
    </source>
</evidence>
<evidence type="ECO:0000256" key="3">
    <source>
        <dbReference type="ARBA" id="ARBA00023004"/>
    </source>
</evidence>
<dbReference type="GO" id="GO:0016787">
    <property type="term" value="F:hydrolase activity"/>
    <property type="evidence" value="ECO:0007669"/>
    <property type="project" value="UniProtKB-KW"/>
</dbReference>
<evidence type="ECO:0000256" key="2">
    <source>
        <dbReference type="ARBA" id="ARBA00022801"/>
    </source>
</evidence>
<dbReference type="AlphaFoldDB" id="A0A9D9ICF0"/>
<keyword evidence="1" id="KW-0479">Metal-binding</keyword>
<reference evidence="6" key="2">
    <citation type="journal article" date="2021" name="PeerJ">
        <title>Extensive microbial diversity within the chicken gut microbiome revealed by metagenomics and culture.</title>
        <authorList>
            <person name="Gilroy R."/>
            <person name="Ravi A."/>
            <person name="Getino M."/>
            <person name="Pursley I."/>
            <person name="Horton D.L."/>
            <person name="Alikhan N.F."/>
            <person name="Baker D."/>
            <person name="Gharbi K."/>
            <person name="Hall N."/>
            <person name="Watson M."/>
            <person name="Adriaenssens E.M."/>
            <person name="Foster-Nyarko E."/>
            <person name="Jarju S."/>
            <person name="Secka A."/>
            <person name="Antonio M."/>
            <person name="Oren A."/>
            <person name="Chaudhuri R.R."/>
            <person name="La Ragione R."/>
            <person name="Hildebrand F."/>
            <person name="Pallen M.J."/>
        </authorList>
    </citation>
    <scope>NUCLEOTIDE SEQUENCE</scope>
    <source>
        <strain evidence="6">14700</strain>
    </source>
</reference>
<sequence>MRRLFIILSIFVIASCKITPIWIVDDFSGNPFSDAYDLTRNGHLISGKVSDGILAAETIGINLTVPEIIRIPLITDSHVGRNDSGVAEYHDTFISFLENGEYPFIIDLGDLVDQGNFSNPDVVSFYKTTADLVNGNHLYVIGNHELHDETSATFDRFLSAIYPGRENTRMMRFAFGPLSIYQLDNSHGVFGQKQLECLEKTLMEDGNPYKIFITHVNVATGRAGDQSFIITGMSDEREVHRIMRLMDEYDVSLVLTGHHHKGDIEYHFTEDTGEFNAAAFHRRDSFLNYESDGYFYLLELDTLKNEIRIIQYSSETGKTTGRVFFYNV</sequence>
<name>A0A9D9ICF0_9SPIO</name>
<keyword evidence="2" id="KW-0378">Hydrolase</keyword>
<reference evidence="6" key="1">
    <citation type="submission" date="2020-10" db="EMBL/GenBank/DDBJ databases">
        <authorList>
            <person name="Gilroy R."/>
        </authorList>
    </citation>
    <scope>NUCLEOTIDE SEQUENCE</scope>
    <source>
        <strain evidence="6">14700</strain>
    </source>
</reference>
<evidence type="ECO:0000313" key="7">
    <source>
        <dbReference type="Proteomes" id="UP000810292"/>
    </source>
</evidence>
<dbReference type="Proteomes" id="UP000810292">
    <property type="component" value="Unassembled WGS sequence"/>
</dbReference>
<dbReference type="EMBL" id="JADIMF010000119">
    <property type="protein sequence ID" value="MBO8469585.1"/>
    <property type="molecule type" value="Genomic_DNA"/>
</dbReference>
<dbReference type="PANTHER" id="PTHR42988:SF2">
    <property type="entry name" value="CYCLIC NUCLEOTIDE PHOSPHODIESTERASE CBUA0032-RELATED"/>
    <property type="match status" value="1"/>
</dbReference>
<dbReference type="Pfam" id="PF00149">
    <property type="entry name" value="Metallophos"/>
    <property type="match status" value="1"/>
</dbReference>
<accession>A0A9D9ICF0</accession>
<feature type="domain" description="Calcineurin-like phosphoesterase" evidence="5">
    <location>
        <begin position="70"/>
        <end position="261"/>
    </location>
</feature>
<dbReference type="InterPro" id="IPR029052">
    <property type="entry name" value="Metallo-depent_PP-like"/>
</dbReference>
<keyword evidence="3" id="KW-0408">Iron</keyword>
<dbReference type="InterPro" id="IPR004843">
    <property type="entry name" value="Calcineurin-like_PHP"/>
</dbReference>
<proteinExistence type="inferred from homology"/>
<dbReference type="GO" id="GO:0046872">
    <property type="term" value="F:metal ion binding"/>
    <property type="evidence" value="ECO:0007669"/>
    <property type="project" value="UniProtKB-KW"/>
</dbReference>
<evidence type="ECO:0000313" key="6">
    <source>
        <dbReference type="EMBL" id="MBO8469585.1"/>
    </source>
</evidence>
<evidence type="ECO:0000256" key="4">
    <source>
        <dbReference type="ARBA" id="ARBA00025742"/>
    </source>
</evidence>
<organism evidence="6 7">
    <name type="scientific">Candidatus Ornithospirochaeta stercoravium</name>
    <dbReference type="NCBI Taxonomy" id="2840897"/>
    <lineage>
        <taxon>Bacteria</taxon>
        <taxon>Pseudomonadati</taxon>
        <taxon>Spirochaetota</taxon>
        <taxon>Spirochaetia</taxon>
        <taxon>Spirochaetales</taxon>
        <taxon>Spirochaetaceae</taxon>
        <taxon>Spirochaetaceae incertae sedis</taxon>
        <taxon>Candidatus Ornithospirochaeta</taxon>
    </lineage>
</organism>
<dbReference type="InterPro" id="IPR050884">
    <property type="entry name" value="CNP_phosphodiesterase-III"/>
</dbReference>
<dbReference type="PROSITE" id="PS51257">
    <property type="entry name" value="PROKAR_LIPOPROTEIN"/>
    <property type="match status" value="1"/>
</dbReference>
<dbReference type="SUPFAM" id="SSF56300">
    <property type="entry name" value="Metallo-dependent phosphatases"/>
    <property type="match status" value="1"/>
</dbReference>